<keyword evidence="6 8" id="KW-1133">Transmembrane helix</keyword>
<dbReference type="Proteomes" id="UP000186015">
    <property type="component" value="Unassembled WGS sequence"/>
</dbReference>
<dbReference type="CDD" id="cd06261">
    <property type="entry name" value="TM_PBP2"/>
    <property type="match status" value="1"/>
</dbReference>
<dbReference type="InterPro" id="IPR010065">
    <property type="entry name" value="AA_ABC_transptr_permease_3TM"/>
</dbReference>
<evidence type="ECO:0000256" key="6">
    <source>
        <dbReference type="ARBA" id="ARBA00022989"/>
    </source>
</evidence>
<evidence type="ECO:0000313" key="10">
    <source>
        <dbReference type="EMBL" id="SEL27635.1"/>
    </source>
</evidence>
<keyword evidence="2 8" id="KW-0813">Transport</keyword>
<evidence type="ECO:0000256" key="1">
    <source>
        <dbReference type="ARBA" id="ARBA00004651"/>
    </source>
</evidence>
<dbReference type="RefSeq" id="WP_081350581.1">
    <property type="nucleotide sequence ID" value="NZ_FOAT01000017.1"/>
</dbReference>
<reference evidence="10 11" key="1">
    <citation type="submission" date="2016-10" db="EMBL/GenBank/DDBJ databases">
        <authorList>
            <person name="de Groot N.N."/>
        </authorList>
    </citation>
    <scope>NUCLEOTIDE SEQUENCE [LARGE SCALE GENOMIC DNA]</scope>
    <source>
        <strain evidence="10 11">KH2T6</strain>
    </source>
</reference>
<dbReference type="GO" id="GO:0043190">
    <property type="term" value="C:ATP-binding cassette (ABC) transporter complex"/>
    <property type="evidence" value="ECO:0007669"/>
    <property type="project" value="InterPro"/>
</dbReference>
<comment type="subcellular location">
    <subcellularLocation>
        <location evidence="1 8">Cell membrane</location>
        <topology evidence="1 8">Multi-pass membrane protein</topology>
    </subcellularLocation>
</comment>
<gene>
    <name evidence="10" type="ORF">SAMN05216469_11729</name>
</gene>
<evidence type="ECO:0000256" key="5">
    <source>
        <dbReference type="ARBA" id="ARBA00022970"/>
    </source>
</evidence>
<feature type="domain" description="ABC transmembrane type-1" evidence="9">
    <location>
        <begin position="25"/>
        <end position="216"/>
    </location>
</feature>
<keyword evidence="3" id="KW-1003">Cell membrane</keyword>
<dbReference type="AlphaFoldDB" id="A0A1H7NX83"/>
<accession>A0A1H7NX83</accession>
<evidence type="ECO:0000259" key="9">
    <source>
        <dbReference type="PROSITE" id="PS50928"/>
    </source>
</evidence>
<dbReference type="PANTHER" id="PTHR30614">
    <property type="entry name" value="MEMBRANE COMPONENT OF AMINO ACID ABC TRANSPORTER"/>
    <property type="match status" value="1"/>
</dbReference>
<dbReference type="Pfam" id="PF00528">
    <property type="entry name" value="BPD_transp_1"/>
    <property type="match status" value="1"/>
</dbReference>
<evidence type="ECO:0000256" key="3">
    <source>
        <dbReference type="ARBA" id="ARBA00022475"/>
    </source>
</evidence>
<dbReference type="InterPro" id="IPR035906">
    <property type="entry name" value="MetI-like_sf"/>
</dbReference>
<feature type="transmembrane region" description="Helical" evidence="8">
    <location>
        <begin position="29"/>
        <end position="49"/>
    </location>
</feature>
<dbReference type="OrthoDB" id="9787841at2"/>
<dbReference type="PANTHER" id="PTHR30614:SF0">
    <property type="entry name" value="L-CYSTINE TRANSPORT SYSTEM PERMEASE PROTEIN TCYL"/>
    <property type="match status" value="1"/>
</dbReference>
<evidence type="ECO:0000256" key="7">
    <source>
        <dbReference type="ARBA" id="ARBA00023136"/>
    </source>
</evidence>
<dbReference type="InterPro" id="IPR000515">
    <property type="entry name" value="MetI-like"/>
</dbReference>
<dbReference type="PROSITE" id="PS50928">
    <property type="entry name" value="ABC_TM1"/>
    <property type="match status" value="1"/>
</dbReference>
<dbReference type="Gene3D" id="1.10.3720.10">
    <property type="entry name" value="MetI-like"/>
    <property type="match status" value="1"/>
</dbReference>
<keyword evidence="4 8" id="KW-0812">Transmembrane</keyword>
<dbReference type="NCBIfam" id="TIGR01726">
    <property type="entry name" value="HEQRo_perm_3TM"/>
    <property type="match status" value="1"/>
</dbReference>
<name>A0A1H7NX83_RUMAL</name>
<keyword evidence="7 8" id="KW-0472">Membrane</keyword>
<evidence type="ECO:0000256" key="8">
    <source>
        <dbReference type="RuleBase" id="RU363032"/>
    </source>
</evidence>
<feature type="transmembrane region" description="Helical" evidence="8">
    <location>
        <begin position="61"/>
        <end position="86"/>
    </location>
</feature>
<keyword evidence="5" id="KW-0029">Amino-acid transport</keyword>
<protein>
    <submittedName>
        <fullName evidence="10">Amino acid ABC transporter membrane protein, PAAT family</fullName>
    </submittedName>
</protein>
<feature type="transmembrane region" description="Helical" evidence="8">
    <location>
        <begin position="98"/>
        <end position="117"/>
    </location>
</feature>
<evidence type="ECO:0000256" key="4">
    <source>
        <dbReference type="ARBA" id="ARBA00022692"/>
    </source>
</evidence>
<dbReference type="GO" id="GO:0006865">
    <property type="term" value="P:amino acid transport"/>
    <property type="evidence" value="ECO:0007669"/>
    <property type="project" value="UniProtKB-KW"/>
</dbReference>
<comment type="similarity">
    <text evidence="8">Belongs to the binding-protein-dependent transport system permease family.</text>
</comment>
<proteinExistence type="inferred from homology"/>
<feature type="transmembrane region" description="Helical" evidence="8">
    <location>
        <begin position="195"/>
        <end position="216"/>
    </location>
</feature>
<organism evidence="10 11">
    <name type="scientific">Ruminococcus albus</name>
    <dbReference type="NCBI Taxonomy" id="1264"/>
    <lineage>
        <taxon>Bacteria</taxon>
        <taxon>Bacillati</taxon>
        <taxon>Bacillota</taxon>
        <taxon>Clostridia</taxon>
        <taxon>Eubacteriales</taxon>
        <taxon>Oscillospiraceae</taxon>
        <taxon>Ruminococcus</taxon>
    </lineage>
</organism>
<dbReference type="EMBL" id="FOAT01000017">
    <property type="protein sequence ID" value="SEL27635.1"/>
    <property type="molecule type" value="Genomic_DNA"/>
</dbReference>
<dbReference type="GO" id="GO:0022857">
    <property type="term" value="F:transmembrane transporter activity"/>
    <property type="evidence" value="ECO:0007669"/>
    <property type="project" value="InterPro"/>
</dbReference>
<dbReference type="SUPFAM" id="SSF161098">
    <property type="entry name" value="MetI-like"/>
    <property type="match status" value="1"/>
</dbReference>
<evidence type="ECO:0000313" key="11">
    <source>
        <dbReference type="Proteomes" id="UP000186015"/>
    </source>
</evidence>
<dbReference type="InterPro" id="IPR043429">
    <property type="entry name" value="ArtM/GltK/GlnP/TcyL/YhdX-like"/>
</dbReference>
<sequence length="227" mass="25814">MMIFADDTLTFEKLADIVQQVMTGVGASLGIFFLTLLFSLPLGMLIAFGRMSRFKPLSLIVKLYISIVRGTPLMLQLLVVFFGPYYLFRIPTTPDYRFYAVIIGFSLNYAAYFAEIYRAGIQAVPKGQHEACEILGYSRAQKFFKVVFPQMMKNILPAITNEVITLVKDTSLAFAIAYTEMFTVAKQVAAAKSTIMPLFVAGLFYYVFNFVVAFIMERIEKKMNYFR</sequence>
<evidence type="ECO:0000256" key="2">
    <source>
        <dbReference type="ARBA" id="ARBA00022448"/>
    </source>
</evidence>